<sequence length="1861" mass="197111">MTDKNAGHNGTQWTKATVTAAAAIAAQQQKTLNTNVLPGSQLLHQQQRLYDPAALMPAHSSIFGASVAASLGHLSHPDGIAPYTSARFQPPPLPIQQSTIDATNLSHSLAHQHTQHPSQLVQHQPSPTHTPNTVLTAPAAASPSVPVQSGFVPPPLLSGAATSVLTQNPFAVTQQLEHLTPHLNLQQQLELNKIMTAMNSQSNAVHSPGAIGSGGSNAGSLTSQQQTTRHLVTDVPMSSTGSNSNSGGGTGGPATVAGAISSTITENVLNALSAAPNSSVSASVPAVHGRLTGIGVRMPDDDRLRRVQEMVESGVSELAKQQIQQIVDRVSTLKPVEKLLLYLRLPGEAPESDPLRHPQNPLGSRSEINHTINWVRSHLEHDPKVSIPKQDVYNDYIAYCERLDIKPLSTADFGKVMKQVFPGIRPRRLGTRGHSRYCYAAMRKTTKLEAPQLPLLDTTTANESSVIGDGSNTLLGDATASISDTETWQIIRSWAEGMLNMKVDSARELASHIKTVTAGNELSTSNVRSGSSTTHKKYTPREPKEKRLMVDMGPLKKRRKKKRKGSSSSESSCSQTTAQAQPQTTLSAADTPAIDVKPPVMSEFIQIKQEVLESPTMQRVQHMPASATQMPQMATVTDSFLQQQQQQQMLPMDLATEQRTVLARAPPATSAFGVAHTQPQTPQQRQPLRTALAGVPPNTTAVKNLTPKIIELGAAEPSAMSPGGAQEPNTVIKEEEFFDEYNTNIFCKKVRKAQQTKGFWANSPTSATSNNTVPIITTTPAPKEVGSSSTGLSAVATSVIATSGVSSTQPLTGNHDAGSTSSDLMGPPAQIGSNISVSPSSSLLGADSSGNISQPPTAASPKVLSRNMLQMRAKRQQIMAALAAEATANATNNLADPDAGDLSANLGLPRERVISICNMDKHELDDYFVAGEVEEEPEDQDTELLQYFQTRDAEEKLNSLDAVKSNRHPTVTTQAAATTIPTTKTSTPTTSRARAKPMATKNSPQTISRQLSVQLNAMDNCSYPSQVSNSGFTAAAGTKKQTATGAVLSKASPTTTMAVGSASASLTFMSQKHQQQQQQLHTQVRQENTQLMLATNNANNNPNLNKRKISLTGTALNAAEVIATRKNCIFFPISPNTNTNTGNRNNKNPVNNINNTKLNGSSISLNAGNGLNSAGDNGGGSYFVSPGQSAHRVRPKAAFALGKQLSLEHDSSDPMIGASRRRRSYANLGATSGNNSLLPITSASAPPSPSVLQQQQQQQMLPMDLATEQRTVLARAPPATSAFGVAHTQPQTPQQRQPLRTALAGVPPNTTAVKNLTPKIIELGAAEPSAMSPGGAQEPNTVIKEEEFFDEYNTNIFCKKVRKAQQTKGFWANSPTSATSNNTVPIITTTPAPKEVGSSSTGLSAVATSVIATSGVSSTQPLTGNHDAGSTSSDLMGPPAQIGSNISVSPSSSLLGADSSGNISQPPTAASPKVLSRNMLQMRAKRQQIMAALAAEATANATNNLADPDAGDLSANLGLPRERVISICNMDKHELDDYFVAGEVEEEPEDQDTELLQYFQTRDAEEKLNSLDAVKSNRHPTVTTQAAATTIPTTKTSTPTTSRARAKPMATKNSPQTISRQLSVQLNAMDNCSYPSQVSNSGFTAAAGTKKQTATGAVLSKASPTTTMAVGSASASLTFMSQKHQQQQQQLHTQVRQENTQLMLATNNANNNPNLNKRKISLTGTALNAAEVIATRKNCIFFPISPNTNTNTGNRNNKNPVNNINNTKLNGSSISLNAGNGLNSAGDNGGGSYFVSPGQSAHRVRPKAAFALGKQLSLEHDSSDPMIGASRRRRSYANLGATSGNNSLLPITSASAPPSPS</sequence>
<evidence type="ECO:0000259" key="3">
    <source>
        <dbReference type="PROSITE" id="PS51526"/>
    </source>
</evidence>
<feature type="region of interest" description="Disordered" evidence="2">
    <location>
        <begin position="1591"/>
        <end position="1617"/>
    </location>
</feature>
<name>A0A034WRS6_BACDO</name>
<organism evidence="4">
    <name type="scientific">Bactrocera dorsalis</name>
    <name type="common">Oriental fruit fly</name>
    <name type="synonym">Dacus dorsalis</name>
    <dbReference type="NCBI Taxonomy" id="27457"/>
    <lineage>
        <taxon>Eukaryota</taxon>
        <taxon>Metazoa</taxon>
        <taxon>Ecdysozoa</taxon>
        <taxon>Arthropoda</taxon>
        <taxon>Hexapoda</taxon>
        <taxon>Insecta</taxon>
        <taxon>Pterygota</taxon>
        <taxon>Neoptera</taxon>
        <taxon>Endopterygota</taxon>
        <taxon>Diptera</taxon>
        <taxon>Brachycera</taxon>
        <taxon>Muscomorpha</taxon>
        <taxon>Tephritoidea</taxon>
        <taxon>Tephritidae</taxon>
        <taxon>Bactrocera</taxon>
        <taxon>Bactrocera</taxon>
    </lineage>
</organism>
<dbReference type="InterPro" id="IPR036390">
    <property type="entry name" value="WH_DNA-bd_sf"/>
</dbReference>
<protein>
    <submittedName>
        <fullName evidence="4">DNA-binding protein RFX7</fullName>
    </submittedName>
</protein>
<feature type="compositionally biased region" description="Low complexity" evidence="2">
    <location>
        <begin position="1443"/>
        <end position="1461"/>
    </location>
</feature>
<feature type="compositionally biased region" description="Low complexity" evidence="2">
    <location>
        <begin position="832"/>
        <end position="850"/>
    </location>
</feature>
<dbReference type="OrthoDB" id="10069709at2759"/>
<evidence type="ECO:0000256" key="1">
    <source>
        <dbReference type="ARBA" id="ARBA00023125"/>
    </source>
</evidence>
<dbReference type="PANTHER" id="PTHR12619">
    <property type="entry name" value="RFX TRANSCRIPTION FACTOR FAMILY"/>
    <property type="match status" value="1"/>
</dbReference>
<feature type="compositionally biased region" description="Polar residues" evidence="2">
    <location>
        <begin position="1416"/>
        <end position="1434"/>
    </location>
</feature>
<feature type="region of interest" description="Disordered" evidence="2">
    <location>
        <begin position="1416"/>
        <end position="1472"/>
    </location>
</feature>
<proteinExistence type="predicted"/>
<reference evidence="4" key="1">
    <citation type="journal article" date="2014" name="BMC Genomics">
        <title>Characterizing the developmental transcriptome of the oriental fruit fly, Bactrocera dorsalis (Diptera: Tephritidae) through comparative genomic analysis with Drosophila melanogaster utilizing modENCODE datasets.</title>
        <authorList>
            <person name="Geib S.M."/>
            <person name="Calla B."/>
            <person name="Hall B."/>
            <person name="Hou S."/>
            <person name="Manoukis N.C."/>
        </authorList>
    </citation>
    <scope>NUCLEOTIDE SEQUENCE</scope>
    <source>
        <strain evidence="4">Punador</strain>
    </source>
</reference>
<gene>
    <name evidence="4" type="primary">RFX7</name>
</gene>
<feature type="compositionally biased region" description="Polar residues" evidence="2">
    <location>
        <begin position="109"/>
        <end position="135"/>
    </location>
</feature>
<dbReference type="FunFam" id="1.10.10.10:FF:000422">
    <property type="entry name" value="DNA-binding protein RFX7"/>
    <property type="match status" value="1"/>
</dbReference>
<feature type="domain" description="RFX-type winged-helix" evidence="3">
    <location>
        <begin position="371"/>
        <end position="446"/>
    </location>
</feature>
<feature type="region of interest" description="Disordered" evidence="2">
    <location>
        <begin position="109"/>
        <end position="136"/>
    </location>
</feature>
<feature type="region of interest" description="Disordered" evidence="2">
    <location>
        <begin position="235"/>
        <end position="254"/>
    </location>
</feature>
<dbReference type="SUPFAM" id="SSF46785">
    <property type="entry name" value="Winged helix' DNA-binding domain"/>
    <property type="match status" value="1"/>
</dbReference>
<accession>A0A034WRS6</accession>
<feature type="compositionally biased region" description="Low complexity" evidence="2">
    <location>
        <begin position="980"/>
        <end position="990"/>
    </location>
</feature>
<feature type="region of interest" description="Disordered" evidence="2">
    <location>
        <begin position="1839"/>
        <end position="1861"/>
    </location>
</feature>
<dbReference type="GO" id="GO:0000978">
    <property type="term" value="F:RNA polymerase II cis-regulatory region sequence-specific DNA binding"/>
    <property type="evidence" value="ECO:0007669"/>
    <property type="project" value="TreeGrafter"/>
</dbReference>
<evidence type="ECO:0000313" key="4">
    <source>
        <dbReference type="EMBL" id="JAC57339.1"/>
    </source>
</evidence>
<dbReference type="EMBL" id="GAKP01001613">
    <property type="protein sequence ID" value="JAC57339.1"/>
    <property type="molecule type" value="Transcribed_RNA"/>
</dbReference>
<feature type="compositionally biased region" description="Basic residues" evidence="2">
    <location>
        <begin position="555"/>
        <end position="565"/>
    </location>
</feature>
<dbReference type="Gene3D" id="6.10.140.1290">
    <property type="match status" value="1"/>
</dbReference>
<dbReference type="Gene3D" id="1.10.10.10">
    <property type="entry name" value="Winged helix-like DNA-binding domain superfamily/Winged helix DNA-binding domain"/>
    <property type="match status" value="1"/>
</dbReference>
<feature type="non-terminal residue" evidence="4">
    <location>
        <position position="1861"/>
    </location>
</feature>
<dbReference type="InterPro" id="IPR036388">
    <property type="entry name" value="WH-like_DNA-bd_sf"/>
</dbReference>
<feature type="compositionally biased region" description="Basic and acidic residues" evidence="2">
    <location>
        <begin position="539"/>
        <end position="549"/>
    </location>
</feature>
<feature type="compositionally biased region" description="Polar residues" evidence="2">
    <location>
        <begin position="1229"/>
        <end position="1241"/>
    </location>
</feature>
<feature type="region of interest" description="Disordered" evidence="2">
    <location>
        <begin position="980"/>
        <end position="1006"/>
    </location>
</feature>
<dbReference type="PANTHER" id="PTHR12619:SF21">
    <property type="entry name" value="RFX-TYPE WINGED-HELIX DOMAIN-CONTAINING PROTEIN"/>
    <property type="match status" value="1"/>
</dbReference>
<feature type="compositionally biased region" description="Polar residues" evidence="2">
    <location>
        <begin position="1840"/>
        <end position="1852"/>
    </location>
</feature>
<dbReference type="InterPro" id="IPR003150">
    <property type="entry name" value="DNA-bd_RFX"/>
</dbReference>
<feature type="compositionally biased region" description="Low complexity" evidence="2">
    <location>
        <begin position="566"/>
        <end position="588"/>
    </location>
</feature>
<dbReference type="InterPro" id="IPR039779">
    <property type="entry name" value="RFX-like"/>
</dbReference>
<dbReference type="PROSITE" id="PS51526">
    <property type="entry name" value="RFX_DBD"/>
    <property type="match status" value="1"/>
</dbReference>
<feature type="compositionally biased region" description="Polar residues" evidence="2">
    <location>
        <begin position="805"/>
        <end position="823"/>
    </location>
</feature>
<feature type="region of interest" description="Disordered" evidence="2">
    <location>
        <begin position="805"/>
        <end position="861"/>
    </location>
</feature>
<dbReference type="Pfam" id="PF02257">
    <property type="entry name" value="RFX_DNA_binding"/>
    <property type="match status" value="1"/>
</dbReference>
<feature type="region of interest" description="Disordered" evidence="2">
    <location>
        <begin position="520"/>
        <end position="588"/>
    </location>
</feature>
<feature type="compositionally biased region" description="Low complexity" evidence="2">
    <location>
        <begin position="1591"/>
        <end position="1601"/>
    </location>
</feature>
<keyword evidence="1 4" id="KW-0238">DNA-binding</keyword>
<evidence type="ECO:0000256" key="2">
    <source>
        <dbReference type="SAM" id="MobiDB-lite"/>
    </source>
</evidence>
<feature type="compositionally biased region" description="Polar residues" evidence="2">
    <location>
        <begin position="520"/>
        <end position="533"/>
    </location>
</feature>
<dbReference type="GO" id="GO:0000981">
    <property type="term" value="F:DNA-binding transcription factor activity, RNA polymerase II-specific"/>
    <property type="evidence" value="ECO:0007669"/>
    <property type="project" value="TreeGrafter"/>
</dbReference>
<feature type="region of interest" description="Disordered" evidence="2">
    <location>
        <begin position="1228"/>
        <end position="1261"/>
    </location>
</feature>